<dbReference type="Proteomes" id="UP000181790">
    <property type="component" value="Unassembled WGS sequence"/>
</dbReference>
<sequence>MTFIFLFIACLYALFTSVLWIIWLRIPAGLYVGLPDPPLPRLSVIIPVRNEAGQIAELLADLDRQTYRHFEVIVADDASTDSTAAIVQAFVPDASFPLTLLPLQEIGAASPKKRAITQSIRLATGDLIVTTDGDCRVGPGWLGSFAAFYRQTGAKLISGPVSFLPPAGSFTGRLFTALQTVEFASLIGSGATTLHAGAPTMCNGANLCYEKAVFYEVNGFAGVDHLASGDDEFLMHKIAGRYPTGVRFLKSPDAIVLTAAHQSLTAFYNQRRRWASKWQAYQSRWPSVLAVFVFLCNLAPLMALACWLTGSITGSGFVLILLLKVFPEFLFLRQILLFLQKKSLVPAIFLTALVYPFYVVFFGLAAQGKGYQWKGRKLN</sequence>
<dbReference type="EMBL" id="MORL01000021">
    <property type="protein sequence ID" value="OIN56603.1"/>
    <property type="molecule type" value="Genomic_DNA"/>
</dbReference>
<dbReference type="Gene3D" id="3.90.550.10">
    <property type="entry name" value="Spore Coat Polysaccharide Biosynthesis Protein SpsA, Chain A"/>
    <property type="match status" value="1"/>
</dbReference>
<evidence type="ECO:0000256" key="1">
    <source>
        <dbReference type="SAM" id="Phobius"/>
    </source>
</evidence>
<dbReference type="RefSeq" id="WP_071505833.1">
    <property type="nucleotide sequence ID" value="NZ_MORL01000021.1"/>
</dbReference>
<keyword evidence="1" id="KW-0812">Transmembrane</keyword>
<dbReference type="InterPro" id="IPR001173">
    <property type="entry name" value="Glyco_trans_2-like"/>
</dbReference>
<dbReference type="PANTHER" id="PTHR43685">
    <property type="entry name" value="GLYCOSYLTRANSFERASE"/>
    <property type="match status" value="1"/>
</dbReference>
<feature type="domain" description="Glycosyltransferase 2-like" evidence="2">
    <location>
        <begin position="43"/>
        <end position="159"/>
    </location>
</feature>
<evidence type="ECO:0000313" key="3">
    <source>
        <dbReference type="EMBL" id="OIN56603.1"/>
    </source>
</evidence>
<reference evidence="3 4" key="1">
    <citation type="submission" date="2016-10" db="EMBL/GenBank/DDBJ databases">
        <title>Arsenicibacter rosenii gen. nov., sp. nov., an efficient arsenic-methylating bacterium isolated from an arsenic-contaminated paddy soil.</title>
        <authorList>
            <person name="Huang K."/>
        </authorList>
    </citation>
    <scope>NUCLEOTIDE SEQUENCE [LARGE SCALE GENOMIC DNA]</scope>
    <source>
        <strain evidence="3 4">SM-1</strain>
    </source>
</reference>
<feature type="transmembrane region" description="Helical" evidence="1">
    <location>
        <begin position="344"/>
        <end position="366"/>
    </location>
</feature>
<comment type="caution">
    <text evidence="3">The sequence shown here is derived from an EMBL/GenBank/DDBJ whole genome shotgun (WGS) entry which is preliminary data.</text>
</comment>
<keyword evidence="4" id="KW-1185">Reference proteome</keyword>
<evidence type="ECO:0000313" key="4">
    <source>
        <dbReference type="Proteomes" id="UP000181790"/>
    </source>
</evidence>
<dbReference type="PANTHER" id="PTHR43685:SF2">
    <property type="entry name" value="GLYCOSYLTRANSFERASE 2-LIKE DOMAIN-CONTAINING PROTEIN"/>
    <property type="match status" value="1"/>
</dbReference>
<evidence type="ECO:0000259" key="2">
    <source>
        <dbReference type="Pfam" id="PF00535"/>
    </source>
</evidence>
<dbReference type="InterPro" id="IPR050834">
    <property type="entry name" value="Glycosyltransf_2"/>
</dbReference>
<dbReference type="OrthoDB" id="9805625at2"/>
<dbReference type="InterPro" id="IPR029044">
    <property type="entry name" value="Nucleotide-diphossugar_trans"/>
</dbReference>
<keyword evidence="1" id="KW-1133">Transmembrane helix</keyword>
<proteinExistence type="predicted"/>
<dbReference type="Pfam" id="PF00535">
    <property type="entry name" value="Glycos_transf_2"/>
    <property type="match status" value="1"/>
</dbReference>
<protein>
    <submittedName>
        <fullName evidence="3">Glycosyl transferase family 2</fullName>
    </submittedName>
</protein>
<dbReference type="SUPFAM" id="SSF53448">
    <property type="entry name" value="Nucleotide-diphospho-sugar transferases"/>
    <property type="match status" value="1"/>
</dbReference>
<feature type="transmembrane region" description="Helical" evidence="1">
    <location>
        <begin position="6"/>
        <end position="24"/>
    </location>
</feature>
<keyword evidence="3" id="KW-0808">Transferase</keyword>
<organism evidence="3 4">
    <name type="scientific">Arsenicibacter rosenii</name>
    <dbReference type="NCBI Taxonomy" id="1750698"/>
    <lineage>
        <taxon>Bacteria</taxon>
        <taxon>Pseudomonadati</taxon>
        <taxon>Bacteroidota</taxon>
        <taxon>Cytophagia</taxon>
        <taxon>Cytophagales</taxon>
        <taxon>Spirosomataceae</taxon>
        <taxon>Arsenicibacter</taxon>
    </lineage>
</organism>
<dbReference type="GO" id="GO:0016740">
    <property type="term" value="F:transferase activity"/>
    <property type="evidence" value="ECO:0007669"/>
    <property type="project" value="UniProtKB-KW"/>
</dbReference>
<dbReference type="AlphaFoldDB" id="A0A1S2VD24"/>
<gene>
    <name evidence="3" type="ORF">BLX24_24360</name>
</gene>
<accession>A0A1S2VD24</accession>
<name>A0A1S2VD24_9BACT</name>
<keyword evidence="1" id="KW-0472">Membrane</keyword>